<reference evidence="2" key="1">
    <citation type="submission" date="2023-06" db="EMBL/GenBank/DDBJ databases">
        <title>Genome-scale phylogeny and comparative genomics of the fungal order Sordariales.</title>
        <authorList>
            <consortium name="Lawrence Berkeley National Laboratory"/>
            <person name="Hensen N."/>
            <person name="Bonometti L."/>
            <person name="Westerberg I."/>
            <person name="Brannstrom I.O."/>
            <person name="Guillou S."/>
            <person name="Cros-Aarteil S."/>
            <person name="Calhoun S."/>
            <person name="Haridas S."/>
            <person name="Kuo A."/>
            <person name="Mondo S."/>
            <person name="Pangilinan J."/>
            <person name="Riley R."/>
            <person name="Labutti K."/>
            <person name="Andreopoulos B."/>
            <person name="Lipzen A."/>
            <person name="Chen C."/>
            <person name="Yanf M."/>
            <person name="Daum C."/>
            <person name="Ng V."/>
            <person name="Clum A."/>
            <person name="Steindorff A."/>
            <person name="Ohm R."/>
            <person name="Martin F."/>
            <person name="Silar P."/>
            <person name="Natvig D."/>
            <person name="Lalanne C."/>
            <person name="Gautier V."/>
            <person name="Ament-Velasquez S.L."/>
            <person name="Kruys A."/>
            <person name="Hutchinson M.I."/>
            <person name="Powell A.J."/>
            <person name="Barry K."/>
            <person name="Miller A.N."/>
            <person name="Grigoriev I.V."/>
            <person name="Debuchy R."/>
            <person name="Gladieux P."/>
            <person name="Thoren M.H."/>
            <person name="Johannesson H."/>
        </authorList>
    </citation>
    <scope>NUCLEOTIDE SEQUENCE</scope>
    <source>
        <strain evidence="2">CBS 307.81</strain>
    </source>
</reference>
<protein>
    <submittedName>
        <fullName evidence="2">Uncharacterized protein</fullName>
    </submittedName>
</protein>
<evidence type="ECO:0000313" key="2">
    <source>
        <dbReference type="EMBL" id="KAK0674066.1"/>
    </source>
</evidence>
<keyword evidence="1" id="KW-0472">Membrane</keyword>
<keyword evidence="3" id="KW-1185">Reference proteome</keyword>
<feature type="transmembrane region" description="Helical" evidence="1">
    <location>
        <begin position="7"/>
        <end position="29"/>
    </location>
</feature>
<organism evidence="2 3">
    <name type="scientific">Cercophora samala</name>
    <dbReference type="NCBI Taxonomy" id="330535"/>
    <lineage>
        <taxon>Eukaryota</taxon>
        <taxon>Fungi</taxon>
        <taxon>Dikarya</taxon>
        <taxon>Ascomycota</taxon>
        <taxon>Pezizomycotina</taxon>
        <taxon>Sordariomycetes</taxon>
        <taxon>Sordariomycetidae</taxon>
        <taxon>Sordariales</taxon>
        <taxon>Lasiosphaeriaceae</taxon>
        <taxon>Cercophora</taxon>
    </lineage>
</organism>
<dbReference type="AlphaFoldDB" id="A0AA39ZMZ4"/>
<dbReference type="Proteomes" id="UP001174997">
    <property type="component" value="Unassembled WGS sequence"/>
</dbReference>
<sequence>MVTWSSLSMYAPAAMLTAIFFSCAIMRSIPLTCVIHPPTGGGGSQSTVRSGSKAWYFASQFCCGFGDQIILSGTEKASPLGLYQFPPKVWVMPPFPSPTYQPRKLRERANRMDG</sequence>
<feature type="non-terminal residue" evidence="2">
    <location>
        <position position="114"/>
    </location>
</feature>
<comment type="caution">
    <text evidence="2">The sequence shown here is derived from an EMBL/GenBank/DDBJ whole genome shotgun (WGS) entry which is preliminary data.</text>
</comment>
<name>A0AA39ZMZ4_9PEZI</name>
<gene>
    <name evidence="2" type="ORF">QBC41DRAFT_310279</name>
</gene>
<keyword evidence="1" id="KW-0812">Transmembrane</keyword>
<evidence type="ECO:0000256" key="1">
    <source>
        <dbReference type="SAM" id="Phobius"/>
    </source>
</evidence>
<evidence type="ECO:0000313" key="3">
    <source>
        <dbReference type="Proteomes" id="UP001174997"/>
    </source>
</evidence>
<keyword evidence="1" id="KW-1133">Transmembrane helix</keyword>
<proteinExistence type="predicted"/>
<accession>A0AA39ZMZ4</accession>
<dbReference type="EMBL" id="JAULSY010000003">
    <property type="protein sequence ID" value="KAK0674066.1"/>
    <property type="molecule type" value="Genomic_DNA"/>
</dbReference>